<feature type="transmembrane region" description="Helical" evidence="1">
    <location>
        <begin position="17"/>
        <end position="37"/>
    </location>
</feature>
<accession>A0A369USD7</accession>
<feature type="transmembrane region" description="Helical" evidence="1">
    <location>
        <begin position="49"/>
        <end position="79"/>
    </location>
</feature>
<gene>
    <name evidence="2" type="ORF">DVJ77_05470</name>
</gene>
<keyword evidence="3" id="KW-1185">Reference proteome</keyword>
<evidence type="ECO:0000313" key="3">
    <source>
        <dbReference type="Proteomes" id="UP000253782"/>
    </source>
</evidence>
<name>A0A369USD7_9GAMM</name>
<proteinExistence type="predicted"/>
<dbReference type="AlphaFoldDB" id="A0A369USD7"/>
<evidence type="ECO:0000256" key="1">
    <source>
        <dbReference type="SAM" id="Phobius"/>
    </source>
</evidence>
<organism evidence="2 3">
    <name type="scientific">Dyella tabacisoli</name>
    <dbReference type="NCBI Taxonomy" id="2282381"/>
    <lineage>
        <taxon>Bacteria</taxon>
        <taxon>Pseudomonadati</taxon>
        <taxon>Pseudomonadota</taxon>
        <taxon>Gammaproteobacteria</taxon>
        <taxon>Lysobacterales</taxon>
        <taxon>Rhodanobacteraceae</taxon>
        <taxon>Dyella</taxon>
    </lineage>
</organism>
<keyword evidence="1" id="KW-0472">Membrane</keyword>
<dbReference type="RefSeq" id="WP_114844464.1">
    <property type="nucleotide sequence ID" value="NZ_JBHSPE010000001.1"/>
</dbReference>
<keyword evidence="1" id="KW-1133">Transmembrane helix</keyword>
<comment type="caution">
    <text evidence="2">The sequence shown here is derived from an EMBL/GenBank/DDBJ whole genome shotgun (WGS) entry which is preliminary data.</text>
</comment>
<protein>
    <submittedName>
        <fullName evidence="2">Uncharacterized protein</fullName>
    </submittedName>
</protein>
<evidence type="ECO:0000313" key="2">
    <source>
        <dbReference type="EMBL" id="RDD82955.1"/>
    </source>
</evidence>
<feature type="transmembrane region" description="Helical" evidence="1">
    <location>
        <begin position="91"/>
        <end position="112"/>
    </location>
</feature>
<reference evidence="2 3" key="1">
    <citation type="submission" date="2018-07" db="EMBL/GenBank/DDBJ databases">
        <title>Dyella tabacisoli L4-6T, whole genome shotgun sequence.</title>
        <authorList>
            <person name="Zhou X.-K."/>
            <person name="Li W.-J."/>
            <person name="Duan Y.-Q."/>
        </authorList>
    </citation>
    <scope>NUCLEOTIDE SEQUENCE [LARGE SCALE GENOMIC DNA]</scope>
    <source>
        <strain evidence="2 3">L4-6</strain>
    </source>
</reference>
<keyword evidence="1" id="KW-0812">Transmembrane</keyword>
<sequence length="124" mass="13882">MTQPSGGARLLRWFGRFLLVSVWLLVLVYGALVGWYVPICPGSYGDDPLSWSLFLLVIGSLYIWQLPLLGLAVAAVLASMPAWFARHRSRLWRWCVSSVLLVLLLCALVSWLSGERGSCHMSFI</sequence>
<dbReference type="EMBL" id="QQAH01000003">
    <property type="protein sequence ID" value="RDD82955.1"/>
    <property type="molecule type" value="Genomic_DNA"/>
</dbReference>
<dbReference type="Proteomes" id="UP000253782">
    <property type="component" value="Unassembled WGS sequence"/>
</dbReference>